<dbReference type="AlphaFoldDB" id="A0AA35TRL6"/>
<name>A0AA35TRL6_GEOBA</name>
<accession>A0AA35TRL6</accession>
<comment type="caution">
    <text evidence="1">The sequence shown here is derived from an EMBL/GenBank/DDBJ whole genome shotgun (WGS) entry which is preliminary data.</text>
</comment>
<organism evidence="1 2">
    <name type="scientific">Geodia barretti</name>
    <name type="common">Barrett's horny sponge</name>
    <dbReference type="NCBI Taxonomy" id="519541"/>
    <lineage>
        <taxon>Eukaryota</taxon>
        <taxon>Metazoa</taxon>
        <taxon>Porifera</taxon>
        <taxon>Demospongiae</taxon>
        <taxon>Heteroscleromorpha</taxon>
        <taxon>Tetractinellida</taxon>
        <taxon>Astrophorina</taxon>
        <taxon>Geodiidae</taxon>
        <taxon>Geodia</taxon>
    </lineage>
</organism>
<dbReference type="Proteomes" id="UP001174909">
    <property type="component" value="Unassembled WGS sequence"/>
</dbReference>
<reference evidence="1" key="1">
    <citation type="submission" date="2023-03" db="EMBL/GenBank/DDBJ databases">
        <authorList>
            <person name="Steffen K."/>
            <person name="Cardenas P."/>
        </authorList>
    </citation>
    <scope>NUCLEOTIDE SEQUENCE</scope>
</reference>
<gene>
    <name evidence="1" type="ORF">GBAR_LOCUS28696</name>
</gene>
<keyword evidence="2" id="KW-1185">Reference proteome</keyword>
<evidence type="ECO:0000313" key="1">
    <source>
        <dbReference type="EMBL" id="CAI8052489.1"/>
    </source>
</evidence>
<protein>
    <submittedName>
        <fullName evidence="1">Uncharacterized protein</fullName>
    </submittedName>
</protein>
<sequence>MTCIMDPVYQRPHQPMWGPSAAPVPTLEMEYYVTHPPFTSPPATPMTPVTPHPHIFNPPHYEAAIPAPPPNPFPPAPQQSYPPLDFRLFALCQQLLSYSQIPETHQKAFWDQFMMEYFTENATLTVGGDFGEGHRKYS</sequence>
<proteinExistence type="predicted"/>
<evidence type="ECO:0000313" key="2">
    <source>
        <dbReference type="Proteomes" id="UP001174909"/>
    </source>
</evidence>
<dbReference type="EMBL" id="CASHTH010004016">
    <property type="protein sequence ID" value="CAI8052489.1"/>
    <property type="molecule type" value="Genomic_DNA"/>
</dbReference>